<evidence type="ECO:0000313" key="1">
    <source>
        <dbReference type="EMBL" id="GAJ24241.1"/>
    </source>
</evidence>
<name>X1VY37_9ZZZZ</name>
<gene>
    <name evidence="1" type="ORF">S12H4_57711</name>
</gene>
<organism evidence="1">
    <name type="scientific">marine sediment metagenome</name>
    <dbReference type="NCBI Taxonomy" id="412755"/>
    <lineage>
        <taxon>unclassified sequences</taxon>
        <taxon>metagenomes</taxon>
        <taxon>ecological metagenomes</taxon>
    </lineage>
</organism>
<dbReference type="AlphaFoldDB" id="X1VY37"/>
<reference evidence="1" key="1">
    <citation type="journal article" date="2014" name="Front. Microbiol.">
        <title>High frequency of phylogenetically diverse reductive dehalogenase-homologous genes in deep subseafloor sedimentary metagenomes.</title>
        <authorList>
            <person name="Kawai M."/>
            <person name="Futagami T."/>
            <person name="Toyoda A."/>
            <person name="Takaki Y."/>
            <person name="Nishi S."/>
            <person name="Hori S."/>
            <person name="Arai W."/>
            <person name="Tsubouchi T."/>
            <person name="Morono Y."/>
            <person name="Uchiyama I."/>
            <person name="Ito T."/>
            <person name="Fujiyama A."/>
            <person name="Inagaki F."/>
            <person name="Takami H."/>
        </authorList>
    </citation>
    <scope>NUCLEOTIDE SEQUENCE</scope>
    <source>
        <strain evidence="1">Expedition CK06-06</strain>
    </source>
</reference>
<accession>X1VY37</accession>
<dbReference type="EMBL" id="BARW01037365">
    <property type="protein sequence ID" value="GAJ24241.1"/>
    <property type="molecule type" value="Genomic_DNA"/>
</dbReference>
<feature type="non-terminal residue" evidence="1">
    <location>
        <position position="127"/>
    </location>
</feature>
<protein>
    <submittedName>
        <fullName evidence="1">Uncharacterized protein</fullName>
    </submittedName>
</protein>
<sequence length="127" mass="14940">MKKMAKKEKKICHLCGEELRKTKGMSQDAYRYELEKGAHIKCLREQKAILQKHELSGDEYLHAVVNGIFELFPKLSDTKALQDYNSQIKKMGEEMDEKFPYLKEVKEKMRDEAKEQAVEKEEQKSEV</sequence>
<comment type="caution">
    <text evidence="1">The sequence shown here is derived from an EMBL/GenBank/DDBJ whole genome shotgun (WGS) entry which is preliminary data.</text>
</comment>
<proteinExistence type="predicted"/>